<accession>A0ABU3P294</accession>
<keyword evidence="4" id="KW-0560">Oxidoreductase</keyword>
<evidence type="ECO:0000256" key="2">
    <source>
        <dbReference type="ARBA" id="ARBA00022617"/>
    </source>
</evidence>
<proteinExistence type="predicted"/>
<evidence type="ECO:0000313" key="10">
    <source>
        <dbReference type="Proteomes" id="UP001254848"/>
    </source>
</evidence>
<dbReference type="SUPFAM" id="SSF56014">
    <property type="entry name" value="Nitrite and sulphite reductase 4Fe-4S domain-like"/>
    <property type="match status" value="1"/>
</dbReference>
<dbReference type="InterPro" id="IPR006067">
    <property type="entry name" value="NO2/SO3_Rdtase_4Fe4S_dom"/>
</dbReference>
<evidence type="ECO:0000256" key="1">
    <source>
        <dbReference type="ARBA" id="ARBA00022485"/>
    </source>
</evidence>
<dbReference type="PANTHER" id="PTHR43809:SF1">
    <property type="entry name" value="NITRITE REDUCTASE (NADH) LARGE SUBUNIT"/>
    <property type="match status" value="1"/>
</dbReference>
<dbReference type="InterPro" id="IPR036136">
    <property type="entry name" value="Nit/Sulf_reduc_fer-like_dom_sf"/>
</dbReference>
<dbReference type="RefSeq" id="WP_413781624.1">
    <property type="nucleotide sequence ID" value="NZ_JAUOZS010000001.1"/>
</dbReference>
<evidence type="ECO:0000256" key="6">
    <source>
        <dbReference type="ARBA" id="ARBA00023014"/>
    </source>
</evidence>
<name>A0ABU3P294_9FIRM</name>
<evidence type="ECO:0000259" key="7">
    <source>
        <dbReference type="Pfam" id="PF01077"/>
    </source>
</evidence>
<dbReference type="Pfam" id="PF03460">
    <property type="entry name" value="NIR_SIR_ferr"/>
    <property type="match status" value="1"/>
</dbReference>
<evidence type="ECO:0000259" key="8">
    <source>
        <dbReference type="Pfam" id="PF03460"/>
    </source>
</evidence>
<dbReference type="InterPro" id="IPR006066">
    <property type="entry name" value="NO2/SO3_Rdtase_FeS/sirohaem_BS"/>
</dbReference>
<comment type="caution">
    <text evidence="9">The sequence shown here is derived from an EMBL/GenBank/DDBJ whole genome shotgun (WGS) entry which is preliminary data.</text>
</comment>
<evidence type="ECO:0000256" key="4">
    <source>
        <dbReference type="ARBA" id="ARBA00023002"/>
    </source>
</evidence>
<dbReference type="PRINTS" id="PR00397">
    <property type="entry name" value="SIROHAEM"/>
</dbReference>
<evidence type="ECO:0000256" key="5">
    <source>
        <dbReference type="ARBA" id="ARBA00023004"/>
    </source>
</evidence>
<evidence type="ECO:0000313" key="9">
    <source>
        <dbReference type="EMBL" id="MDT8903165.1"/>
    </source>
</evidence>
<dbReference type="PROSITE" id="PS00365">
    <property type="entry name" value="NIR_SIR"/>
    <property type="match status" value="1"/>
</dbReference>
<sequence length="218" mass="22711">MTLPIANIPFINKRVKFPVTPHIPAGLTTPDQLRQIAAIAEKYGGSLKITGGGIVILGLSVADGEKALAELGAKPESFIAKAVRGVAVCPGKPHCPMARQDSTALGLALDAEFFGQPTPGKLRLGISGCPNCCAEVMVKDIGLYGTAEGFTVAVGGNAGRSAKIARVAAEGVPAGQIAPLVRSILAFYRDHGKDKERLGDTIGRVGWEEFLTAVFPPR</sequence>
<keyword evidence="2" id="KW-0349">Heme</keyword>
<dbReference type="SUPFAM" id="SSF55124">
    <property type="entry name" value="Nitrite/Sulfite reductase N-terminal domain-like"/>
    <property type="match status" value="1"/>
</dbReference>
<keyword evidence="6" id="KW-0411">Iron-sulfur</keyword>
<evidence type="ECO:0000256" key="3">
    <source>
        <dbReference type="ARBA" id="ARBA00022723"/>
    </source>
</evidence>
<organism evidence="9 10">
    <name type="scientific">Anaeroselena agilis</name>
    <dbReference type="NCBI Taxonomy" id="3063788"/>
    <lineage>
        <taxon>Bacteria</taxon>
        <taxon>Bacillati</taxon>
        <taxon>Bacillota</taxon>
        <taxon>Negativicutes</taxon>
        <taxon>Acetonemataceae</taxon>
        <taxon>Anaeroselena</taxon>
    </lineage>
</organism>
<dbReference type="InterPro" id="IPR052034">
    <property type="entry name" value="NasD-like"/>
</dbReference>
<dbReference type="EMBL" id="JAUOZS010000001">
    <property type="protein sequence ID" value="MDT8903165.1"/>
    <property type="molecule type" value="Genomic_DNA"/>
</dbReference>
<dbReference type="Pfam" id="PF01077">
    <property type="entry name" value="NIR_SIR"/>
    <property type="match status" value="1"/>
</dbReference>
<dbReference type="Gene3D" id="3.30.413.10">
    <property type="entry name" value="Sulfite Reductase Hemoprotein, domain 1"/>
    <property type="match status" value="1"/>
</dbReference>
<protein>
    <submittedName>
        <fullName evidence="9">Nitrite reductase</fullName>
    </submittedName>
</protein>
<keyword evidence="10" id="KW-1185">Reference proteome</keyword>
<keyword evidence="5" id="KW-0408">Iron</keyword>
<dbReference type="Proteomes" id="UP001254848">
    <property type="component" value="Unassembled WGS sequence"/>
</dbReference>
<dbReference type="InterPro" id="IPR005117">
    <property type="entry name" value="NiRdtase/SiRdtase_haem-b_fer"/>
</dbReference>
<feature type="domain" description="Nitrite/Sulfite reductase ferredoxin-like" evidence="8">
    <location>
        <begin position="19"/>
        <end position="73"/>
    </location>
</feature>
<reference evidence="9 10" key="1">
    <citation type="submission" date="2023-07" db="EMBL/GenBank/DDBJ databases">
        <title>The novel representative of Negativicutes class, Anaeroselena agilis gen. nov. sp. nov.</title>
        <authorList>
            <person name="Prokofeva M.I."/>
            <person name="Elcheninov A.G."/>
            <person name="Klyukina A."/>
            <person name="Kublanov I.V."/>
            <person name="Frolov E.N."/>
            <person name="Podosokorskaya O.A."/>
        </authorList>
    </citation>
    <scope>NUCLEOTIDE SEQUENCE [LARGE SCALE GENOMIC DNA]</scope>
    <source>
        <strain evidence="9 10">4137-cl</strain>
    </source>
</reference>
<keyword evidence="1" id="KW-0004">4Fe-4S</keyword>
<dbReference type="PANTHER" id="PTHR43809">
    <property type="entry name" value="NITRITE REDUCTASE (NADH) LARGE SUBUNIT"/>
    <property type="match status" value="1"/>
</dbReference>
<feature type="domain" description="Nitrite/sulphite reductase 4Fe-4S" evidence="7">
    <location>
        <begin position="81"/>
        <end position="214"/>
    </location>
</feature>
<gene>
    <name evidence="9" type="ORF">Q4T40_18170</name>
</gene>
<keyword evidence="3" id="KW-0479">Metal-binding</keyword>
<dbReference type="InterPro" id="IPR045854">
    <property type="entry name" value="NO2/SO3_Rdtase_4Fe4S_sf"/>
</dbReference>